<keyword evidence="9" id="KW-0675">Receptor</keyword>
<feature type="transmembrane region" description="Helical" evidence="5">
    <location>
        <begin position="267"/>
        <end position="285"/>
    </location>
</feature>
<keyword evidence="5" id="KW-0407">Ion channel</keyword>
<keyword evidence="3 5" id="KW-1133">Transmembrane helix</keyword>
<organism evidence="9 10">
    <name type="scientific">Plakobranchus ocellatus</name>
    <dbReference type="NCBI Taxonomy" id="259542"/>
    <lineage>
        <taxon>Eukaryota</taxon>
        <taxon>Metazoa</taxon>
        <taxon>Spiralia</taxon>
        <taxon>Lophotrochozoa</taxon>
        <taxon>Mollusca</taxon>
        <taxon>Gastropoda</taxon>
        <taxon>Heterobranchia</taxon>
        <taxon>Euthyneura</taxon>
        <taxon>Panpulmonata</taxon>
        <taxon>Sacoglossa</taxon>
        <taxon>Placobranchoidea</taxon>
        <taxon>Plakobranchidae</taxon>
        <taxon>Plakobranchus</taxon>
    </lineage>
</organism>
<feature type="domain" description="Neurotransmitter-gated ion-channel ligand-binding" evidence="7">
    <location>
        <begin position="33"/>
        <end position="233"/>
    </location>
</feature>
<proteinExistence type="inferred from homology"/>
<dbReference type="Pfam" id="PF02932">
    <property type="entry name" value="Neur_chan_memb"/>
    <property type="match status" value="1"/>
</dbReference>
<dbReference type="SUPFAM" id="SSF63712">
    <property type="entry name" value="Nicotinic receptor ligand binding domain-like"/>
    <property type="match status" value="1"/>
</dbReference>
<feature type="chain" id="PRO_5043107306" evidence="5">
    <location>
        <begin position="20"/>
        <end position="434"/>
    </location>
</feature>
<dbReference type="PRINTS" id="PR00252">
    <property type="entry name" value="NRIONCHANNEL"/>
</dbReference>
<evidence type="ECO:0000313" key="9">
    <source>
        <dbReference type="EMBL" id="GFO29092.1"/>
    </source>
</evidence>
<evidence type="ECO:0000256" key="4">
    <source>
        <dbReference type="ARBA" id="ARBA00023136"/>
    </source>
</evidence>
<dbReference type="Pfam" id="PF02931">
    <property type="entry name" value="Neur_chan_LBD"/>
    <property type="match status" value="1"/>
</dbReference>
<dbReference type="AlphaFoldDB" id="A0AAV4CCN0"/>
<dbReference type="FunFam" id="2.70.170.10:FF:000028">
    <property type="entry name" value="AcetylCholine Receptor"/>
    <property type="match status" value="1"/>
</dbReference>
<dbReference type="InterPro" id="IPR036734">
    <property type="entry name" value="Neur_chan_lig-bd_sf"/>
</dbReference>
<dbReference type="EMBL" id="BLXT01006120">
    <property type="protein sequence ID" value="GFO29092.1"/>
    <property type="molecule type" value="Genomic_DNA"/>
</dbReference>
<keyword evidence="5" id="KW-0813">Transport</keyword>
<evidence type="ECO:0000313" key="10">
    <source>
        <dbReference type="Proteomes" id="UP000735302"/>
    </source>
</evidence>
<sequence>MRMMMFVLMLSLGPWERTGVSLVGAATQAQLYQLMDDLFNDYKPEVRPTTAGEATNVYIAMYLLSIQDLDEKSQILETSVILEAFWVDDYLSWTPSAYGNTTYFNYQQLKVWLPDIIVENSVESQRQLGYDENLITISNDGTVHWKPSQIIKTSCDIDVTYYPFDYQTCNIIVSTWMSSKTDIDIETHSNSRNGINLDRYSTSGTWELVSDDLSELPNENDLTRIQFKIKLKRLRSYYVLNIILPVLFLSFTASMVFFLPADAGEKIGMGITVLLAYAVYLTIIADNMPQTSLQVSYLAVYLTLLLGLTAMGVVLAVVVLHIHHKPDERKVGKRTETIVRKLRFILGLYRQDSTNGLQNIRVSPSENKGLSGAGTSHHQLKEAFSPPPSYCERKEEITWPKVAETLDRVMFIFTSCLITLITIIFFPLLSFGSG</sequence>
<reference evidence="9 10" key="1">
    <citation type="journal article" date="2021" name="Elife">
        <title>Chloroplast acquisition without the gene transfer in kleptoplastic sea slugs, Plakobranchus ocellatus.</title>
        <authorList>
            <person name="Maeda T."/>
            <person name="Takahashi S."/>
            <person name="Yoshida T."/>
            <person name="Shimamura S."/>
            <person name="Takaki Y."/>
            <person name="Nagai Y."/>
            <person name="Toyoda A."/>
            <person name="Suzuki Y."/>
            <person name="Arimoto A."/>
            <person name="Ishii H."/>
            <person name="Satoh N."/>
            <person name="Nishiyama T."/>
            <person name="Hasebe M."/>
            <person name="Maruyama T."/>
            <person name="Minagawa J."/>
            <person name="Obokata J."/>
            <person name="Shigenobu S."/>
        </authorList>
    </citation>
    <scope>NUCLEOTIDE SEQUENCE [LARGE SCALE GENOMIC DNA]</scope>
</reference>
<evidence type="ECO:0000256" key="6">
    <source>
        <dbReference type="SAM" id="MobiDB-lite"/>
    </source>
</evidence>
<keyword evidence="4 5" id="KW-0472">Membrane</keyword>
<dbReference type="Proteomes" id="UP000735302">
    <property type="component" value="Unassembled WGS sequence"/>
</dbReference>
<dbReference type="InterPro" id="IPR036719">
    <property type="entry name" value="Neuro-gated_channel_TM_sf"/>
</dbReference>
<dbReference type="GO" id="GO:0016020">
    <property type="term" value="C:membrane"/>
    <property type="evidence" value="ECO:0007669"/>
    <property type="project" value="UniProtKB-SubCell"/>
</dbReference>
<evidence type="ECO:0000256" key="5">
    <source>
        <dbReference type="RuleBase" id="RU000687"/>
    </source>
</evidence>
<comment type="similarity">
    <text evidence="5">Belongs to the ligand-gated ion channel (TC 1.A.9) family.</text>
</comment>
<dbReference type="InterPro" id="IPR018000">
    <property type="entry name" value="Neurotransmitter_ion_chnl_CS"/>
</dbReference>
<keyword evidence="5" id="KW-0406">Ion transport</keyword>
<dbReference type="InterPro" id="IPR006201">
    <property type="entry name" value="Neur_channel"/>
</dbReference>
<keyword evidence="10" id="KW-1185">Reference proteome</keyword>
<accession>A0AAV4CCN0</accession>
<dbReference type="Gene3D" id="2.70.170.10">
    <property type="entry name" value="Neurotransmitter-gated ion-channel ligand-binding domain"/>
    <property type="match status" value="1"/>
</dbReference>
<evidence type="ECO:0000256" key="2">
    <source>
        <dbReference type="ARBA" id="ARBA00022692"/>
    </source>
</evidence>
<dbReference type="CDD" id="cd19051">
    <property type="entry name" value="LGIC_TM_cation"/>
    <property type="match status" value="1"/>
</dbReference>
<dbReference type="SUPFAM" id="SSF90112">
    <property type="entry name" value="Neurotransmitter-gated ion-channel transmembrane pore"/>
    <property type="match status" value="1"/>
</dbReference>
<keyword evidence="5" id="KW-0732">Signal</keyword>
<feature type="transmembrane region" description="Helical" evidence="5">
    <location>
        <begin position="297"/>
        <end position="320"/>
    </location>
</feature>
<gene>
    <name evidence="9" type="ORF">PoB_005559700</name>
</gene>
<dbReference type="Gene3D" id="1.20.58.390">
    <property type="entry name" value="Neurotransmitter-gated ion-channel transmembrane domain"/>
    <property type="match status" value="1"/>
</dbReference>
<feature type="compositionally biased region" description="Polar residues" evidence="6">
    <location>
        <begin position="365"/>
        <end position="377"/>
    </location>
</feature>
<dbReference type="PROSITE" id="PS00236">
    <property type="entry name" value="NEUROTR_ION_CHANNEL"/>
    <property type="match status" value="1"/>
</dbReference>
<dbReference type="GO" id="GO:0004888">
    <property type="term" value="F:transmembrane signaling receptor activity"/>
    <property type="evidence" value="ECO:0007669"/>
    <property type="project" value="InterPro"/>
</dbReference>
<evidence type="ECO:0000259" key="7">
    <source>
        <dbReference type="Pfam" id="PF02931"/>
    </source>
</evidence>
<dbReference type="InterPro" id="IPR006202">
    <property type="entry name" value="Neur_chan_lig-bd"/>
</dbReference>
<feature type="signal peptide" evidence="5">
    <location>
        <begin position="1"/>
        <end position="19"/>
    </location>
</feature>
<dbReference type="InterPro" id="IPR038050">
    <property type="entry name" value="Neuro_actylchol_rec"/>
</dbReference>
<evidence type="ECO:0000256" key="3">
    <source>
        <dbReference type="ARBA" id="ARBA00022989"/>
    </source>
</evidence>
<dbReference type="PANTHER" id="PTHR18945">
    <property type="entry name" value="NEUROTRANSMITTER GATED ION CHANNEL"/>
    <property type="match status" value="1"/>
</dbReference>
<evidence type="ECO:0000259" key="8">
    <source>
        <dbReference type="Pfam" id="PF02932"/>
    </source>
</evidence>
<keyword evidence="2 5" id="KW-0812">Transmembrane</keyword>
<feature type="region of interest" description="Disordered" evidence="6">
    <location>
        <begin position="365"/>
        <end position="387"/>
    </location>
</feature>
<comment type="subcellular location">
    <subcellularLocation>
        <location evidence="1">Membrane</location>
        <topology evidence="1">Multi-pass membrane protein</topology>
    </subcellularLocation>
</comment>
<evidence type="ECO:0000256" key="1">
    <source>
        <dbReference type="ARBA" id="ARBA00004141"/>
    </source>
</evidence>
<feature type="transmembrane region" description="Helical" evidence="5">
    <location>
        <begin position="237"/>
        <end position="260"/>
    </location>
</feature>
<protein>
    <submittedName>
        <fullName evidence="9">Neuronal acetylcholine receptor subunit alpha-7</fullName>
    </submittedName>
</protein>
<feature type="domain" description="Neurotransmitter-gated ion-channel transmembrane" evidence="8">
    <location>
        <begin position="242"/>
        <end position="354"/>
    </location>
</feature>
<comment type="caution">
    <text evidence="9">The sequence shown here is derived from an EMBL/GenBank/DDBJ whole genome shotgun (WGS) entry which is preliminary data.</text>
</comment>
<dbReference type="InterPro" id="IPR006029">
    <property type="entry name" value="Neurotrans-gated_channel_TM"/>
</dbReference>
<name>A0AAV4CCN0_9GAST</name>
<dbReference type="CDD" id="cd18989">
    <property type="entry name" value="LGIC_ECD_cation"/>
    <property type="match status" value="1"/>
</dbReference>
<dbReference type="GO" id="GO:0005230">
    <property type="term" value="F:extracellular ligand-gated monoatomic ion channel activity"/>
    <property type="evidence" value="ECO:0007669"/>
    <property type="project" value="InterPro"/>
</dbReference>
<feature type="transmembrane region" description="Helical" evidence="5">
    <location>
        <begin position="409"/>
        <end position="429"/>
    </location>
</feature>